<comment type="caution">
    <text evidence="2">The sequence shown here is derived from an EMBL/GenBank/DDBJ whole genome shotgun (WGS) entry which is preliminary data.</text>
</comment>
<dbReference type="Gene3D" id="2.60.120.10">
    <property type="entry name" value="Jelly Rolls"/>
    <property type="match status" value="1"/>
</dbReference>
<evidence type="ECO:0000259" key="1">
    <source>
        <dbReference type="Pfam" id="PF05899"/>
    </source>
</evidence>
<name>A0A2H0LQ84_9BACT</name>
<dbReference type="Proteomes" id="UP000230859">
    <property type="component" value="Unassembled WGS sequence"/>
</dbReference>
<dbReference type="InterPro" id="IPR008579">
    <property type="entry name" value="UGlyAH_Cupin_dom"/>
</dbReference>
<dbReference type="EMBL" id="PCVY01000064">
    <property type="protein sequence ID" value="PIQ85655.1"/>
    <property type="molecule type" value="Genomic_DNA"/>
</dbReference>
<evidence type="ECO:0000313" key="3">
    <source>
        <dbReference type="Proteomes" id="UP000230859"/>
    </source>
</evidence>
<dbReference type="CDD" id="cd02227">
    <property type="entry name" value="cupin_TM1112-like"/>
    <property type="match status" value="1"/>
</dbReference>
<sequence>MSAKTVAGICIETPDEAKITKLGIKSWPIWTKEPSTFDWHYDEEEICLFLEGDVVIQTGQGQAKVKAGDLVTFPKGLSCQWQVKKAVRKHYRFGA</sequence>
<dbReference type="InterPro" id="IPR011051">
    <property type="entry name" value="RmlC_Cupin_sf"/>
</dbReference>
<dbReference type="SUPFAM" id="SSF51182">
    <property type="entry name" value="RmlC-like cupins"/>
    <property type="match status" value="1"/>
</dbReference>
<proteinExistence type="predicted"/>
<reference evidence="2 3" key="1">
    <citation type="submission" date="2017-09" db="EMBL/GenBank/DDBJ databases">
        <title>Depth-based differentiation of microbial function through sediment-hosted aquifers and enrichment of novel symbionts in the deep terrestrial subsurface.</title>
        <authorList>
            <person name="Probst A.J."/>
            <person name="Ladd B."/>
            <person name="Jarett J.K."/>
            <person name="Geller-Mcgrath D.E."/>
            <person name="Sieber C.M."/>
            <person name="Emerson J.B."/>
            <person name="Anantharaman K."/>
            <person name="Thomas B.C."/>
            <person name="Malmstrom R."/>
            <person name="Stieglmeier M."/>
            <person name="Klingl A."/>
            <person name="Woyke T."/>
            <person name="Ryan C.M."/>
            <person name="Banfield J.F."/>
        </authorList>
    </citation>
    <scope>NUCLEOTIDE SEQUENCE [LARGE SCALE GENOMIC DNA]</scope>
    <source>
        <strain evidence="2">CG11_big_fil_rev_8_21_14_0_20_45_26</strain>
    </source>
</reference>
<evidence type="ECO:0000313" key="2">
    <source>
        <dbReference type="EMBL" id="PIQ85655.1"/>
    </source>
</evidence>
<dbReference type="PANTHER" id="PTHR33271">
    <property type="entry name" value="OS04G0445200 PROTEIN"/>
    <property type="match status" value="1"/>
</dbReference>
<dbReference type="AlphaFoldDB" id="A0A2H0LQ84"/>
<gene>
    <name evidence="2" type="ORF">COV74_08125</name>
</gene>
<organism evidence="2 3">
    <name type="scientific">Candidatus Abzuiibacterium crystallinum</name>
    <dbReference type="NCBI Taxonomy" id="1974748"/>
    <lineage>
        <taxon>Bacteria</taxon>
        <taxon>Pseudomonadati</taxon>
        <taxon>Candidatus Omnitrophota</taxon>
        <taxon>Candidatus Abzuiibacterium</taxon>
    </lineage>
</organism>
<accession>A0A2H0LQ84</accession>
<dbReference type="InterPro" id="IPR014710">
    <property type="entry name" value="RmlC-like_jellyroll"/>
</dbReference>
<dbReference type="PANTHER" id="PTHR33271:SF22">
    <property type="entry name" value="OS04G0445200 PROTEIN"/>
    <property type="match status" value="1"/>
</dbReference>
<feature type="domain" description="(S)-ureidoglycine aminohydrolase cupin" evidence="1">
    <location>
        <begin position="21"/>
        <end position="91"/>
    </location>
</feature>
<protein>
    <submittedName>
        <fullName evidence="2">Cupin</fullName>
    </submittedName>
</protein>
<dbReference type="Pfam" id="PF05899">
    <property type="entry name" value="Cupin_3"/>
    <property type="match status" value="1"/>
</dbReference>